<accession>A0A0A9FGY8</accession>
<organism evidence="1">
    <name type="scientific">Arundo donax</name>
    <name type="common">Giant reed</name>
    <name type="synonym">Donax arundinaceus</name>
    <dbReference type="NCBI Taxonomy" id="35708"/>
    <lineage>
        <taxon>Eukaryota</taxon>
        <taxon>Viridiplantae</taxon>
        <taxon>Streptophyta</taxon>
        <taxon>Embryophyta</taxon>
        <taxon>Tracheophyta</taxon>
        <taxon>Spermatophyta</taxon>
        <taxon>Magnoliopsida</taxon>
        <taxon>Liliopsida</taxon>
        <taxon>Poales</taxon>
        <taxon>Poaceae</taxon>
        <taxon>PACMAD clade</taxon>
        <taxon>Arundinoideae</taxon>
        <taxon>Arundineae</taxon>
        <taxon>Arundo</taxon>
    </lineage>
</organism>
<dbReference type="EMBL" id="GBRH01185586">
    <property type="protein sequence ID" value="JAE12310.1"/>
    <property type="molecule type" value="Transcribed_RNA"/>
</dbReference>
<dbReference type="AlphaFoldDB" id="A0A0A9FGY8"/>
<evidence type="ECO:0000313" key="1">
    <source>
        <dbReference type="EMBL" id="JAE12310.1"/>
    </source>
</evidence>
<protein>
    <submittedName>
        <fullName evidence="1">Pco079304</fullName>
    </submittedName>
</protein>
<reference evidence="1" key="1">
    <citation type="submission" date="2014-09" db="EMBL/GenBank/DDBJ databases">
        <authorList>
            <person name="Magalhaes I.L.F."/>
            <person name="Oliveira U."/>
            <person name="Santos F.R."/>
            <person name="Vidigal T.H.D.A."/>
            <person name="Brescovit A.D."/>
            <person name="Santos A.J."/>
        </authorList>
    </citation>
    <scope>NUCLEOTIDE SEQUENCE</scope>
    <source>
        <tissue evidence="1">Shoot tissue taken approximately 20 cm above the soil surface</tissue>
    </source>
</reference>
<sequence length="105" mass="11647">MDCTVHSKSIIAIHSDTTDSICLTTDNHTIASKLFCGWGTDCPAIVAAEEDYRCFHNSCEIECRMEVSLTCAAITEICDGTCVLFVHLQRVGSSNSMRELRSNRR</sequence>
<reference evidence="1" key="2">
    <citation type="journal article" date="2015" name="Data Brief">
        <title>Shoot transcriptome of the giant reed, Arundo donax.</title>
        <authorList>
            <person name="Barrero R.A."/>
            <person name="Guerrero F.D."/>
            <person name="Moolhuijzen P."/>
            <person name="Goolsby J.A."/>
            <person name="Tidwell J."/>
            <person name="Bellgard S.E."/>
            <person name="Bellgard M.I."/>
        </authorList>
    </citation>
    <scope>NUCLEOTIDE SEQUENCE</scope>
    <source>
        <tissue evidence="1">Shoot tissue taken approximately 20 cm above the soil surface</tissue>
    </source>
</reference>
<name>A0A0A9FGY8_ARUDO</name>
<proteinExistence type="predicted"/>